<sequence>MPSASQTEEIDADDAYMYDRVEDMINDVGAEAFEQAHVNMVCESLSVDAEKPLYGGCKNFSRLTAILKLINLKAANGWSDKSFTELLCLLNEMLPEDNELPKSNYDAKKVLCPLGLGYRKLHACPNDCILYRNEYASLQECPECGVSRFKNEVDANSSTRVQHKRPPAKGYVKNPHRPEASIVERYIAEEAVEFCTEYLSRAKSVGLPKSRHVGRSPGKGRLGGRMKSVDREELLQAHLYILTNTPEVQPYLDMHRRLIKEKNPRKTERWLVNEHNKTFISWFKNEVANCPSTSNTVSWLAAGPNFDIISWRGYDINGYSFYTKERDEKSTMQNSGVSVEAESMHFSSAKDKNPLCASSSYFGIIEEIWELNYVKFTVPVFKCKWVDSNNGVKVDELGFTLVDFRKVGYKNEPFIMASQAKQVFYVIDPSNENCSVVLHGKRQVSYDDKNDLTIDVSEFPSTTSRIVVENEEVELDDVCVARNDHHEGIWENTPIN</sequence>
<evidence type="ECO:0000313" key="3">
    <source>
        <dbReference type="EMBL" id="CAA0808304.1"/>
    </source>
</evidence>
<evidence type="ECO:0000313" key="4">
    <source>
        <dbReference type="Proteomes" id="UP001153555"/>
    </source>
</evidence>
<proteinExistence type="predicted"/>
<organism evidence="3 4">
    <name type="scientific">Striga hermonthica</name>
    <name type="common">Purple witchweed</name>
    <name type="synonym">Buchnera hermonthica</name>
    <dbReference type="NCBI Taxonomy" id="68872"/>
    <lineage>
        <taxon>Eukaryota</taxon>
        <taxon>Viridiplantae</taxon>
        <taxon>Streptophyta</taxon>
        <taxon>Embryophyta</taxon>
        <taxon>Tracheophyta</taxon>
        <taxon>Spermatophyta</taxon>
        <taxon>Magnoliopsida</taxon>
        <taxon>eudicotyledons</taxon>
        <taxon>Gunneridae</taxon>
        <taxon>Pentapetalae</taxon>
        <taxon>asterids</taxon>
        <taxon>lamiids</taxon>
        <taxon>Lamiales</taxon>
        <taxon>Orobanchaceae</taxon>
        <taxon>Buchnereae</taxon>
        <taxon>Striga</taxon>
    </lineage>
</organism>
<dbReference type="EMBL" id="CACSLK010002845">
    <property type="protein sequence ID" value="CAA0808304.1"/>
    <property type="molecule type" value="Genomic_DNA"/>
</dbReference>
<feature type="domain" description="DUF4216" evidence="2">
    <location>
        <begin position="369"/>
        <end position="435"/>
    </location>
</feature>
<accession>A0A9N7MKV2</accession>
<dbReference type="OrthoDB" id="1936304at2759"/>
<name>A0A9N7MKV2_STRHE</name>
<feature type="region of interest" description="Disordered" evidence="1">
    <location>
        <begin position="155"/>
        <end position="175"/>
    </location>
</feature>
<evidence type="ECO:0000259" key="2">
    <source>
        <dbReference type="Pfam" id="PF13952"/>
    </source>
</evidence>
<gene>
    <name evidence="3" type="ORF">SHERM_10610</name>
</gene>
<dbReference type="InterPro" id="IPR025312">
    <property type="entry name" value="DUF4216"/>
</dbReference>
<keyword evidence="4" id="KW-1185">Reference proteome</keyword>
<dbReference type="Proteomes" id="UP001153555">
    <property type="component" value="Unassembled WGS sequence"/>
</dbReference>
<evidence type="ECO:0000256" key="1">
    <source>
        <dbReference type="SAM" id="MobiDB-lite"/>
    </source>
</evidence>
<comment type="caution">
    <text evidence="3">The sequence shown here is derived from an EMBL/GenBank/DDBJ whole genome shotgun (WGS) entry which is preliminary data.</text>
</comment>
<reference evidence="3" key="1">
    <citation type="submission" date="2019-12" db="EMBL/GenBank/DDBJ databases">
        <authorList>
            <person name="Scholes J."/>
        </authorList>
    </citation>
    <scope>NUCLEOTIDE SEQUENCE</scope>
</reference>
<dbReference type="AlphaFoldDB" id="A0A9N7MKV2"/>
<dbReference type="PANTHER" id="PTHR48258">
    <property type="entry name" value="DUF4218 DOMAIN-CONTAINING PROTEIN-RELATED"/>
    <property type="match status" value="1"/>
</dbReference>
<dbReference type="PANTHER" id="PTHR48258:SF9">
    <property type="entry name" value="OS01G0348150 PROTEIN"/>
    <property type="match status" value="1"/>
</dbReference>
<dbReference type="Pfam" id="PF13952">
    <property type="entry name" value="DUF4216"/>
    <property type="match status" value="1"/>
</dbReference>
<protein>
    <recommendedName>
        <fullName evidence="2">DUF4216 domain-containing protein</fullName>
    </recommendedName>
</protein>